<evidence type="ECO:0000313" key="1">
    <source>
        <dbReference type="EMBL" id="KAJ8948537.1"/>
    </source>
</evidence>
<accession>A0AAV8YDL5</accession>
<reference evidence="1" key="1">
    <citation type="journal article" date="2023" name="Insect Mol. Biol.">
        <title>Genome sequencing provides insights into the evolution of gene families encoding plant cell wall-degrading enzymes in longhorned beetles.</title>
        <authorList>
            <person name="Shin N.R."/>
            <person name="Okamura Y."/>
            <person name="Kirsch R."/>
            <person name="Pauchet Y."/>
        </authorList>
    </citation>
    <scope>NUCLEOTIDE SEQUENCE</scope>
    <source>
        <strain evidence="1">AMC_N1</strain>
    </source>
</reference>
<sequence>MLTKKTKDDQRSSLYRAMKQQAFYFISRKYVHDVQQSPLTEFDVDVSQTDFNSTPNERDTSRQISRFLEPRFVGEVESGHLTVPRLSKISFSIAKRKNPSTKGKDQEPSNLQQINGTLTFEIGLET</sequence>
<dbReference type="AlphaFoldDB" id="A0AAV8YDL5"/>
<dbReference type="Proteomes" id="UP001162162">
    <property type="component" value="Unassembled WGS sequence"/>
</dbReference>
<organism evidence="1 2">
    <name type="scientific">Aromia moschata</name>
    <dbReference type="NCBI Taxonomy" id="1265417"/>
    <lineage>
        <taxon>Eukaryota</taxon>
        <taxon>Metazoa</taxon>
        <taxon>Ecdysozoa</taxon>
        <taxon>Arthropoda</taxon>
        <taxon>Hexapoda</taxon>
        <taxon>Insecta</taxon>
        <taxon>Pterygota</taxon>
        <taxon>Neoptera</taxon>
        <taxon>Endopterygota</taxon>
        <taxon>Coleoptera</taxon>
        <taxon>Polyphaga</taxon>
        <taxon>Cucujiformia</taxon>
        <taxon>Chrysomeloidea</taxon>
        <taxon>Cerambycidae</taxon>
        <taxon>Cerambycinae</taxon>
        <taxon>Callichromatini</taxon>
        <taxon>Aromia</taxon>
    </lineage>
</organism>
<evidence type="ECO:0000313" key="2">
    <source>
        <dbReference type="Proteomes" id="UP001162162"/>
    </source>
</evidence>
<proteinExistence type="predicted"/>
<gene>
    <name evidence="1" type="ORF">NQ318_000077</name>
</gene>
<protein>
    <submittedName>
        <fullName evidence="1">Uncharacterized protein</fullName>
    </submittedName>
</protein>
<dbReference type="EMBL" id="JAPWTK010000135">
    <property type="protein sequence ID" value="KAJ8948537.1"/>
    <property type="molecule type" value="Genomic_DNA"/>
</dbReference>
<name>A0AAV8YDL5_9CUCU</name>
<keyword evidence="2" id="KW-1185">Reference proteome</keyword>
<comment type="caution">
    <text evidence="1">The sequence shown here is derived from an EMBL/GenBank/DDBJ whole genome shotgun (WGS) entry which is preliminary data.</text>
</comment>